<name>A0A1I4V3I8_9PROT</name>
<dbReference type="RefSeq" id="WP_074906886.1">
    <property type="nucleotide sequence ID" value="NZ_FOUB01000075.1"/>
</dbReference>
<organism evidence="1 2">
    <name type="scientific">Nitrosomonas communis</name>
    <dbReference type="NCBI Taxonomy" id="44574"/>
    <lineage>
        <taxon>Bacteria</taxon>
        <taxon>Pseudomonadati</taxon>
        <taxon>Pseudomonadota</taxon>
        <taxon>Betaproteobacteria</taxon>
        <taxon>Nitrosomonadales</taxon>
        <taxon>Nitrosomonadaceae</taxon>
        <taxon>Nitrosomonas</taxon>
    </lineage>
</organism>
<proteinExistence type="predicted"/>
<sequence>MQAFYSPYPPLDQVTSDTVSTDAAAYYLNRQPQTLRKWAALETGPIRPIRVYGRLGWYVKEIRKLVKTC</sequence>
<gene>
    <name evidence="1" type="ORF">SAMN05421863_107519</name>
</gene>
<evidence type="ECO:0008006" key="3">
    <source>
        <dbReference type="Google" id="ProtNLM"/>
    </source>
</evidence>
<dbReference type="Proteomes" id="UP000183287">
    <property type="component" value="Unassembled WGS sequence"/>
</dbReference>
<evidence type="ECO:0000313" key="2">
    <source>
        <dbReference type="Proteomes" id="UP000183287"/>
    </source>
</evidence>
<reference evidence="2" key="1">
    <citation type="submission" date="2016-10" db="EMBL/GenBank/DDBJ databases">
        <authorList>
            <person name="Varghese N."/>
            <person name="Submissions S."/>
        </authorList>
    </citation>
    <scope>NUCLEOTIDE SEQUENCE [LARGE SCALE GENOMIC DNA]</scope>
    <source>
        <strain evidence="2">Nm44</strain>
    </source>
</reference>
<dbReference type="EMBL" id="FOUB01000075">
    <property type="protein sequence ID" value="SFM95756.1"/>
    <property type="molecule type" value="Genomic_DNA"/>
</dbReference>
<keyword evidence="2" id="KW-1185">Reference proteome</keyword>
<evidence type="ECO:0000313" key="1">
    <source>
        <dbReference type="EMBL" id="SFM95756.1"/>
    </source>
</evidence>
<dbReference type="OrthoDB" id="6615103at2"/>
<dbReference type="AlphaFoldDB" id="A0A1I4V3I8"/>
<protein>
    <recommendedName>
        <fullName evidence="3">Helix-turn-helix domain-containing protein</fullName>
    </recommendedName>
</protein>
<accession>A0A1I4V3I8</accession>